<dbReference type="SMART" id="SM00768">
    <property type="entry name" value="X8"/>
    <property type="match status" value="1"/>
</dbReference>
<dbReference type="EMBL" id="CM026431">
    <property type="protein sequence ID" value="KAG0559492.1"/>
    <property type="molecule type" value="Genomic_DNA"/>
</dbReference>
<dbReference type="Proteomes" id="UP000822688">
    <property type="component" value="Chromosome 10"/>
</dbReference>
<accession>A0A8T0GR87</accession>
<sequence>MRATLRVAAGSVPGVGHRSWCFAEDVSYHKLCLSFFRFCPSDKPNIFIYGMKSTNHLAGFFEVQGVSEAVLQMSIDCAQGGVRGVDCTPINTNGACFLPDTRYSHVSWAITYPLRYNSPYSACHSRNTIIILFFTSSQRNICQNCTLLLLPLPRL</sequence>
<name>A0A8T0GR87_CERPU</name>
<gene>
    <name evidence="3" type="ORF">KC19_10G109100</name>
</gene>
<evidence type="ECO:0000256" key="1">
    <source>
        <dbReference type="ARBA" id="ARBA00022729"/>
    </source>
</evidence>
<comment type="caution">
    <text evidence="3">The sequence shown here is derived from an EMBL/GenBank/DDBJ whole genome shotgun (WGS) entry which is preliminary data.</text>
</comment>
<feature type="domain" description="X8" evidence="2">
    <location>
        <begin position="63"/>
        <end position="144"/>
    </location>
</feature>
<dbReference type="OrthoDB" id="1930814at2759"/>
<keyword evidence="4" id="KW-1185">Reference proteome</keyword>
<reference evidence="3" key="1">
    <citation type="submission" date="2020-06" db="EMBL/GenBank/DDBJ databases">
        <title>WGS assembly of Ceratodon purpureus strain R40.</title>
        <authorList>
            <person name="Carey S.B."/>
            <person name="Jenkins J."/>
            <person name="Shu S."/>
            <person name="Lovell J.T."/>
            <person name="Sreedasyam A."/>
            <person name="Maumus F."/>
            <person name="Tiley G.P."/>
            <person name="Fernandez-Pozo N."/>
            <person name="Barry K."/>
            <person name="Chen C."/>
            <person name="Wang M."/>
            <person name="Lipzen A."/>
            <person name="Daum C."/>
            <person name="Saski C.A."/>
            <person name="Payton A.C."/>
            <person name="Mcbreen J.C."/>
            <person name="Conrad R.E."/>
            <person name="Kollar L.M."/>
            <person name="Olsson S."/>
            <person name="Huttunen S."/>
            <person name="Landis J.B."/>
            <person name="Wickett N.J."/>
            <person name="Johnson M.G."/>
            <person name="Rensing S.A."/>
            <person name="Grimwood J."/>
            <person name="Schmutz J."/>
            <person name="Mcdaniel S.F."/>
        </authorList>
    </citation>
    <scope>NUCLEOTIDE SEQUENCE</scope>
    <source>
        <strain evidence="3">R40</strain>
    </source>
</reference>
<proteinExistence type="predicted"/>
<keyword evidence="1" id="KW-0732">Signal</keyword>
<evidence type="ECO:0000313" key="3">
    <source>
        <dbReference type="EMBL" id="KAG0559492.1"/>
    </source>
</evidence>
<dbReference type="AlphaFoldDB" id="A0A8T0GR87"/>
<dbReference type="InterPro" id="IPR012946">
    <property type="entry name" value="X8"/>
</dbReference>
<evidence type="ECO:0000313" key="4">
    <source>
        <dbReference type="Proteomes" id="UP000822688"/>
    </source>
</evidence>
<evidence type="ECO:0000259" key="2">
    <source>
        <dbReference type="SMART" id="SM00768"/>
    </source>
</evidence>
<protein>
    <recommendedName>
        <fullName evidence="2">X8 domain-containing protein</fullName>
    </recommendedName>
</protein>
<organism evidence="3 4">
    <name type="scientific">Ceratodon purpureus</name>
    <name type="common">Fire moss</name>
    <name type="synonym">Dicranum purpureum</name>
    <dbReference type="NCBI Taxonomy" id="3225"/>
    <lineage>
        <taxon>Eukaryota</taxon>
        <taxon>Viridiplantae</taxon>
        <taxon>Streptophyta</taxon>
        <taxon>Embryophyta</taxon>
        <taxon>Bryophyta</taxon>
        <taxon>Bryophytina</taxon>
        <taxon>Bryopsida</taxon>
        <taxon>Dicranidae</taxon>
        <taxon>Pseudoditrichales</taxon>
        <taxon>Ditrichaceae</taxon>
        <taxon>Ceratodon</taxon>
    </lineage>
</organism>